<organism evidence="3">
    <name type="scientific">marine metagenome</name>
    <dbReference type="NCBI Taxonomy" id="408172"/>
    <lineage>
        <taxon>unclassified sequences</taxon>
        <taxon>metagenomes</taxon>
        <taxon>ecological metagenomes</taxon>
    </lineage>
</organism>
<name>A0A381UGT9_9ZZZZ</name>
<dbReference type="InterPro" id="IPR010389">
    <property type="entry name" value="Urate_ox_N"/>
</dbReference>
<accession>A0A381UGT9</accession>
<sequence length="303" mass="34988">MEFLPYTMKWLELILRWGHVLFAILWVGNSFLFNYLDNKLNKNISSNDIDGEGYLMHSGFYYKLTRLKKSPPLDYLNRLVIFKWQSYLTFVTGILLLAVVYYYNSGVLMVDKRVLLIPPSYAIGISLLSLIISWFVYDFLCKSNLIKNNILFILTIIILLILVSFGLTKLFGPKFAFLSVGLIIGTNMFGNVFTVIIPNQMNIINSSKKNEQFDSSLSLAAKQRSIHNNYSTFLVLFIMLSGHYSFIVYHKYNWLILCLVGLISGMARHYFNLRGRNVHRLHILISSIFAFIALAVLVLLFKK</sequence>
<evidence type="ECO:0000256" key="1">
    <source>
        <dbReference type="SAM" id="Phobius"/>
    </source>
</evidence>
<evidence type="ECO:0000313" key="3">
    <source>
        <dbReference type="EMBL" id="SVA27382.1"/>
    </source>
</evidence>
<feature type="domain" description="Urate oxidase N-terminal" evidence="2">
    <location>
        <begin position="6"/>
        <end position="297"/>
    </location>
</feature>
<feature type="transmembrane region" description="Helical" evidence="1">
    <location>
        <begin position="254"/>
        <end position="271"/>
    </location>
</feature>
<keyword evidence="1" id="KW-0472">Membrane</keyword>
<keyword evidence="1" id="KW-0812">Transmembrane</keyword>
<dbReference type="Pfam" id="PF06181">
    <property type="entry name" value="Urate_ox_N"/>
    <property type="match status" value="1"/>
</dbReference>
<keyword evidence="1" id="KW-1133">Transmembrane helix</keyword>
<reference evidence="3" key="1">
    <citation type="submission" date="2018-05" db="EMBL/GenBank/DDBJ databases">
        <authorList>
            <person name="Lanie J.A."/>
            <person name="Ng W.-L."/>
            <person name="Kazmierczak K.M."/>
            <person name="Andrzejewski T.M."/>
            <person name="Davidsen T.M."/>
            <person name="Wayne K.J."/>
            <person name="Tettelin H."/>
            <person name="Glass J.I."/>
            <person name="Rusch D."/>
            <person name="Podicherti R."/>
            <person name="Tsui H.-C.T."/>
            <person name="Winkler M.E."/>
        </authorList>
    </citation>
    <scope>NUCLEOTIDE SEQUENCE</scope>
</reference>
<feature type="transmembrane region" description="Helical" evidence="1">
    <location>
        <begin position="14"/>
        <end position="36"/>
    </location>
</feature>
<feature type="transmembrane region" description="Helical" evidence="1">
    <location>
        <begin position="116"/>
        <end position="137"/>
    </location>
</feature>
<feature type="transmembrane region" description="Helical" evidence="1">
    <location>
        <begin position="230"/>
        <end position="248"/>
    </location>
</feature>
<feature type="transmembrane region" description="Helical" evidence="1">
    <location>
        <begin position="177"/>
        <end position="198"/>
    </location>
</feature>
<evidence type="ECO:0000259" key="2">
    <source>
        <dbReference type="Pfam" id="PF06181"/>
    </source>
</evidence>
<proteinExistence type="predicted"/>
<feature type="transmembrane region" description="Helical" evidence="1">
    <location>
        <begin position="149"/>
        <end position="171"/>
    </location>
</feature>
<dbReference type="AlphaFoldDB" id="A0A381UGT9"/>
<protein>
    <recommendedName>
        <fullName evidence="2">Urate oxidase N-terminal domain-containing protein</fullName>
    </recommendedName>
</protein>
<dbReference type="EMBL" id="UINC01006414">
    <property type="protein sequence ID" value="SVA27382.1"/>
    <property type="molecule type" value="Genomic_DNA"/>
</dbReference>
<feature type="transmembrane region" description="Helical" evidence="1">
    <location>
        <begin position="283"/>
        <end position="301"/>
    </location>
</feature>
<feature type="transmembrane region" description="Helical" evidence="1">
    <location>
        <begin position="87"/>
        <end position="104"/>
    </location>
</feature>
<gene>
    <name evidence="3" type="ORF">METZ01_LOCUS80236</name>
</gene>